<organism evidence="20 21">
    <name type="scientific">Electrophorus voltai</name>
    <dbReference type="NCBI Taxonomy" id="2609070"/>
    <lineage>
        <taxon>Eukaryota</taxon>
        <taxon>Metazoa</taxon>
        <taxon>Chordata</taxon>
        <taxon>Craniata</taxon>
        <taxon>Vertebrata</taxon>
        <taxon>Euteleostomi</taxon>
        <taxon>Actinopterygii</taxon>
        <taxon>Neopterygii</taxon>
        <taxon>Teleostei</taxon>
        <taxon>Ostariophysi</taxon>
        <taxon>Gymnotiformes</taxon>
        <taxon>Gymnotoidei</taxon>
        <taxon>Gymnotidae</taxon>
        <taxon>Electrophorus</taxon>
    </lineage>
</organism>
<reference evidence="20" key="1">
    <citation type="submission" date="2023-03" db="EMBL/GenBank/DDBJ databases">
        <title>Electrophorus voltai genome.</title>
        <authorList>
            <person name="Bian C."/>
        </authorList>
    </citation>
    <scope>NUCLEOTIDE SEQUENCE</scope>
    <source>
        <strain evidence="20">CB-2022</strain>
        <tissue evidence="20">Muscle</tissue>
    </source>
</reference>
<keyword evidence="4" id="KW-0479">Metal-binding</keyword>
<evidence type="ECO:0000256" key="6">
    <source>
        <dbReference type="ARBA" id="ARBA00022741"/>
    </source>
</evidence>
<dbReference type="Gene3D" id="3.30.160.60">
    <property type="entry name" value="Classic Zinc Finger"/>
    <property type="match status" value="6"/>
</dbReference>
<dbReference type="GO" id="GO:0005525">
    <property type="term" value="F:GTP binding"/>
    <property type="evidence" value="ECO:0007669"/>
    <property type="project" value="UniProtKB-KW"/>
</dbReference>
<evidence type="ECO:0000256" key="3">
    <source>
        <dbReference type="ARBA" id="ARBA00022553"/>
    </source>
</evidence>
<feature type="domain" description="C2H2-type" evidence="18">
    <location>
        <begin position="311"/>
        <end position="338"/>
    </location>
</feature>
<dbReference type="SMART" id="SM00355">
    <property type="entry name" value="ZnF_C2H2"/>
    <property type="match status" value="8"/>
</dbReference>
<evidence type="ECO:0000256" key="9">
    <source>
        <dbReference type="ARBA" id="ARBA00023015"/>
    </source>
</evidence>
<feature type="domain" description="C2H2-type" evidence="18">
    <location>
        <begin position="199"/>
        <end position="226"/>
    </location>
</feature>
<dbReference type="PROSITE" id="PS51721">
    <property type="entry name" value="G_CP"/>
    <property type="match status" value="1"/>
</dbReference>
<keyword evidence="11" id="KW-0342">GTP-binding</keyword>
<feature type="compositionally biased region" description="Basic and acidic residues" evidence="17">
    <location>
        <begin position="534"/>
        <end position="543"/>
    </location>
</feature>
<evidence type="ECO:0000256" key="12">
    <source>
        <dbReference type="ARBA" id="ARBA00023163"/>
    </source>
</evidence>
<dbReference type="FunFam" id="3.30.160.60:FF:000216">
    <property type="entry name" value="Zinc finger protein 384 like"/>
    <property type="match status" value="1"/>
</dbReference>
<dbReference type="AlphaFoldDB" id="A0AAD8Z945"/>
<dbReference type="FunFam" id="3.30.160.60:FF:000233">
    <property type="entry name" value="Putative zinc finger protein 362"/>
    <property type="match status" value="2"/>
</dbReference>
<dbReference type="GO" id="GO:0003924">
    <property type="term" value="F:GTPase activity"/>
    <property type="evidence" value="ECO:0007669"/>
    <property type="project" value="InterPro"/>
</dbReference>
<evidence type="ECO:0000313" key="21">
    <source>
        <dbReference type="Proteomes" id="UP001239994"/>
    </source>
</evidence>
<keyword evidence="12" id="KW-0804">Transcription</keyword>
<evidence type="ECO:0000256" key="7">
    <source>
        <dbReference type="ARBA" id="ARBA00022771"/>
    </source>
</evidence>
<dbReference type="Gene3D" id="3.40.50.300">
    <property type="entry name" value="P-loop containing nucleotide triphosphate hydrolases"/>
    <property type="match status" value="1"/>
</dbReference>
<dbReference type="Pfam" id="PF00096">
    <property type="entry name" value="zf-C2H2"/>
    <property type="match status" value="8"/>
</dbReference>
<dbReference type="FunFam" id="3.30.160.60:FF:000377">
    <property type="entry name" value="zinc finger protein 362 isoform X4"/>
    <property type="match status" value="1"/>
</dbReference>
<keyword evidence="13" id="KW-0539">Nucleus</keyword>
<feature type="region of interest" description="Disordered" evidence="17">
    <location>
        <begin position="1026"/>
        <end position="1095"/>
    </location>
</feature>
<feature type="domain" description="C2H2-type" evidence="18">
    <location>
        <begin position="283"/>
        <end position="310"/>
    </location>
</feature>
<dbReference type="InterPro" id="IPR006073">
    <property type="entry name" value="GTP-bd"/>
</dbReference>
<dbReference type="Pfam" id="PF01926">
    <property type="entry name" value="MMR_HSR1"/>
    <property type="match status" value="1"/>
</dbReference>
<evidence type="ECO:0000313" key="20">
    <source>
        <dbReference type="EMBL" id="KAK1795358.1"/>
    </source>
</evidence>
<evidence type="ECO:0000259" key="18">
    <source>
        <dbReference type="PROSITE" id="PS50157"/>
    </source>
</evidence>
<dbReference type="InterPro" id="IPR013087">
    <property type="entry name" value="Znf_C2H2_type"/>
</dbReference>
<dbReference type="PANTHER" id="PTHR45709">
    <property type="entry name" value="LARGE SUBUNIT GTPASE 1 HOMOLOG-RELATED"/>
    <property type="match status" value="1"/>
</dbReference>
<dbReference type="PROSITE" id="PS50157">
    <property type="entry name" value="ZINC_FINGER_C2H2_2"/>
    <property type="match status" value="8"/>
</dbReference>
<evidence type="ECO:0000256" key="8">
    <source>
        <dbReference type="ARBA" id="ARBA00022833"/>
    </source>
</evidence>
<feature type="domain" description="C2H2-type" evidence="18">
    <location>
        <begin position="339"/>
        <end position="368"/>
    </location>
</feature>
<keyword evidence="9" id="KW-0805">Transcription regulation</keyword>
<accession>A0AAD8Z945</accession>
<dbReference type="SUPFAM" id="SSF57667">
    <property type="entry name" value="beta-beta-alpha zinc fingers"/>
    <property type="match status" value="4"/>
</dbReference>
<proteinExistence type="inferred from homology"/>
<dbReference type="Proteomes" id="UP001239994">
    <property type="component" value="Unassembled WGS sequence"/>
</dbReference>
<feature type="domain" description="C2H2-type" evidence="18">
    <location>
        <begin position="227"/>
        <end position="254"/>
    </location>
</feature>
<keyword evidence="5" id="KW-0677">Repeat</keyword>
<keyword evidence="10" id="KW-0238">DNA-binding</keyword>
<feature type="compositionally biased region" description="Low complexity" evidence="17">
    <location>
        <begin position="450"/>
        <end position="460"/>
    </location>
</feature>
<name>A0AAD8Z945_9TELE</name>
<evidence type="ECO:0000256" key="1">
    <source>
        <dbReference type="ARBA" id="ARBA00004123"/>
    </source>
</evidence>
<dbReference type="PRINTS" id="PR00326">
    <property type="entry name" value="GTP1OBG"/>
</dbReference>
<comment type="function">
    <text evidence="14">Possible regulatory or functional link with the histocompatibility cluster.</text>
</comment>
<feature type="domain" description="C2H2-type" evidence="18">
    <location>
        <begin position="369"/>
        <end position="396"/>
    </location>
</feature>
<evidence type="ECO:0000256" key="15">
    <source>
        <dbReference type="ARBA" id="ARBA00039902"/>
    </source>
</evidence>
<evidence type="ECO:0000256" key="16">
    <source>
        <dbReference type="PROSITE-ProRule" id="PRU00042"/>
    </source>
</evidence>
<protein>
    <recommendedName>
        <fullName evidence="15">Guanine nucleotide-binding protein-like 1</fullName>
    </recommendedName>
</protein>
<evidence type="ECO:0000256" key="2">
    <source>
        <dbReference type="ARBA" id="ARBA00006991"/>
    </source>
</evidence>
<dbReference type="CDD" id="cd01857">
    <property type="entry name" value="HSR1_MMR1"/>
    <property type="match status" value="1"/>
</dbReference>
<dbReference type="FunFam" id="3.30.160.60:FF:000158">
    <property type="entry name" value="Zinc finger protein 362"/>
    <property type="match status" value="1"/>
</dbReference>
<evidence type="ECO:0000259" key="19">
    <source>
        <dbReference type="PROSITE" id="PS51721"/>
    </source>
</evidence>
<dbReference type="GO" id="GO:0005634">
    <property type="term" value="C:nucleus"/>
    <property type="evidence" value="ECO:0007669"/>
    <property type="project" value="UniProtKB-SubCell"/>
</dbReference>
<feature type="non-terminal residue" evidence="20">
    <location>
        <position position="1"/>
    </location>
</feature>
<dbReference type="InterPro" id="IPR027417">
    <property type="entry name" value="P-loop_NTPase"/>
</dbReference>
<evidence type="ECO:0000256" key="13">
    <source>
        <dbReference type="ARBA" id="ARBA00023242"/>
    </source>
</evidence>
<feature type="region of interest" description="Disordered" evidence="17">
    <location>
        <begin position="422"/>
        <end position="467"/>
    </location>
</feature>
<evidence type="ECO:0000256" key="4">
    <source>
        <dbReference type="ARBA" id="ARBA00022723"/>
    </source>
</evidence>
<evidence type="ECO:0000256" key="5">
    <source>
        <dbReference type="ARBA" id="ARBA00022737"/>
    </source>
</evidence>
<dbReference type="InterPro" id="IPR043358">
    <property type="entry name" value="GNL1-like"/>
</dbReference>
<dbReference type="InterPro" id="IPR030378">
    <property type="entry name" value="G_CP_dom"/>
</dbReference>
<keyword evidence="7 16" id="KW-0863">Zinc-finger</keyword>
<feature type="domain" description="C2H2-type" evidence="18">
    <location>
        <begin position="399"/>
        <end position="426"/>
    </location>
</feature>
<keyword evidence="3" id="KW-0597">Phosphoprotein</keyword>
<dbReference type="SUPFAM" id="SSF52540">
    <property type="entry name" value="P-loop containing nucleoside triphosphate hydrolases"/>
    <property type="match status" value="1"/>
</dbReference>
<dbReference type="GO" id="GO:0003677">
    <property type="term" value="F:DNA binding"/>
    <property type="evidence" value="ECO:0007669"/>
    <property type="project" value="UniProtKB-KW"/>
</dbReference>
<comment type="caution">
    <text evidence="20">The sequence shown here is derived from an EMBL/GenBank/DDBJ whole genome shotgun (WGS) entry which is preliminary data.</text>
</comment>
<feature type="compositionally biased region" description="Acidic residues" evidence="17">
    <location>
        <begin position="1044"/>
        <end position="1070"/>
    </location>
</feature>
<keyword evidence="6" id="KW-0547">Nucleotide-binding</keyword>
<dbReference type="PANTHER" id="PTHR45709:SF3">
    <property type="entry name" value="GUANINE NUCLEOTIDE-BINDING PROTEIN-LIKE 1"/>
    <property type="match status" value="1"/>
</dbReference>
<dbReference type="InterPro" id="IPR036236">
    <property type="entry name" value="Znf_C2H2_sf"/>
</dbReference>
<gene>
    <name evidence="20" type="ORF">P4O66_010535</name>
</gene>
<sequence length="1095" mass="122488">IMEDSHFNSYFWSPVQGQIENAVFLNKVKEQLVQDKSPTYPHGSSHYPTTAVVAVAGGVAMDTTAGGRALKQEQTHQPQSSHSITVVPVPSTGIMTAAGLVTLVSPVSSASSLIPGHPATTMITLHTDKKEDAASCSPVIIPIPSKRGRKKKATLQMVGPPTGSDALMLSHLTGQHHPVEHYDLSAEDGHAGKEGGKTYRCRMCGLTFCNKSDMQLHAKSHTEVKAHQCPHCSKSFANSSYLAQHVRIHSGAKPYICSYCQKAFRQLSHLQQHTRNHTESKPHKCPHCSKSFANTSYLAQHVRIHTGVKPYTCSYCQKSFRQLSHLQQHHRIHTGDRPYKCSHPGCEKSFTQLSNLQSHRRQHNKDKPYKCHHCNRGYIDSATLEVHLSTHTVKHAKLYSCGLCNRTYTSETYLMKHMHKHSPEMAAAPQGSVPAQRSHSPGQAGPGPGVPAEGAPTAGAQSRGDRASAYPQAVFDLHQYKPPLVPLPDLQYKTVSMTDLSPHKDLCITVEASAIQREGDTGSGQSSRNGSAERGVRRDRQSDTSDSETTDIKRINQQPGSRDSRYDPNRFRLHFEKESKEDVENRKKIAQVRILQPVPERELEMDVSQVYPEEQGLDFPRRPSWHYGMQREELLRKEEVAFQQFRQALYSRNAPGTLSHFEHNLETWRQLWRVLEMSDVILLIVDIRYPVLHFPPALYHYITGPLQKQVILVLNKVDLCPAPLVLAWKHYLTTHFPSLHCVCFTSYPGQPYRTLLQKRRMRKKSGWSRAGGPIHIMRACQEITAGKVDLSSWEKKIQRDAVAMGTEGDWTDDGAETVVMEHHSDVAMEMNSPTQERYKDGVLTLGCIGFPNVGKSSVLNSLVGRKVVSVSRTPGHTKYFQTYYLTPTVKLCDCPGLVFPSRVDRQLQILAGIYPVSQLQEPYSSVGYLCERTPYMSALKISPPGQSADPMAPAVHAWTAWDVCEAWAEKRGYKTAKAARNDVYRAANNLLRLAMDGRLSLCLHPPGYTQGKEQWESHPELAEIEALQGRRPEEEEGGERDVEGESSSEPEDEDDHDDDEEDGDGDDEDESVRSERKGKALTLNMFGVLGENECE</sequence>
<feature type="domain" description="CP-type G" evidence="19">
    <location>
        <begin position="668"/>
        <end position="900"/>
    </location>
</feature>
<evidence type="ECO:0000256" key="17">
    <source>
        <dbReference type="SAM" id="MobiDB-lite"/>
    </source>
</evidence>
<keyword evidence="8" id="KW-0862">Zinc</keyword>
<dbReference type="GO" id="GO:0008270">
    <property type="term" value="F:zinc ion binding"/>
    <property type="evidence" value="ECO:0007669"/>
    <property type="project" value="UniProtKB-KW"/>
</dbReference>
<evidence type="ECO:0000256" key="10">
    <source>
        <dbReference type="ARBA" id="ARBA00023125"/>
    </source>
</evidence>
<evidence type="ECO:0000256" key="11">
    <source>
        <dbReference type="ARBA" id="ARBA00023134"/>
    </source>
</evidence>
<dbReference type="EMBL" id="JAROKS010000016">
    <property type="protein sequence ID" value="KAK1795358.1"/>
    <property type="molecule type" value="Genomic_DNA"/>
</dbReference>
<keyword evidence="21" id="KW-1185">Reference proteome</keyword>
<feature type="compositionally biased region" description="Basic and acidic residues" evidence="17">
    <location>
        <begin position="1028"/>
        <end position="1043"/>
    </location>
</feature>
<feature type="domain" description="C2H2-type" evidence="18">
    <location>
        <begin position="255"/>
        <end position="282"/>
    </location>
</feature>
<dbReference type="FunFam" id="3.30.160.60:FF:000626">
    <property type="entry name" value="zinc finger protein 384 isoform X1"/>
    <property type="match status" value="1"/>
</dbReference>
<feature type="region of interest" description="Disordered" evidence="17">
    <location>
        <begin position="517"/>
        <end position="569"/>
    </location>
</feature>
<dbReference type="PROSITE" id="PS00028">
    <property type="entry name" value="ZINC_FINGER_C2H2_1"/>
    <property type="match status" value="8"/>
</dbReference>
<comment type="similarity">
    <text evidence="2">Belongs to the krueppel C2H2-type zinc-finger protein family.</text>
</comment>
<evidence type="ECO:0000256" key="14">
    <source>
        <dbReference type="ARBA" id="ARBA00037770"/>
    </source>
</evidence>
<comment type="subcellular location">
    <subcellularLocation>
        <location evidence="1">Nucleus</location>
    </subcellularLocation>
</comment>